<comment type="caution">
    <text evidence="2">The sequence shown here is derived from an EMBL/GenBank/DDBJ whole genome shotgun (WGS) entry which is preliminary data.</text>
</comment>
<reference evidence="2 3" key="1">
    <citation type="submission" date="2017-08" db="EMBL/GenBank/DDBJ databases">
        <title>Infants hospitalized years apart are colonized by the same room-sourced microbial strains.</title>
        <authorList>
            <person name="Brooks B."/>
            <person name="Olm M.R."/>
            <person name="Firek B.A."/>
            <person name="Baker R."/>
            <person name="Thomas B.C."/>
            <person name="Morowitz M.J."/>
            <person name="Banfield J.F."/>
        </authorList>
    </citation>
    <scope>NUCLEOTIDE SEQUENCE [LARGE SCALE GENOMIC DNA]</scope>
    <source>
        <strain evidence="2">S2_005_002_R2_33</strain>
    </source>
</reference>
<proteinExistence type="predicted"/>
<sequence length="75" mass="8311">MNDDAETRAQAAREVCPFLTAKQTAFHLGISAHTLRGMRLAGKGPKARRHGHNWRYHIDDIEAWSLARSGGEGDV</sequence>
<dbReference type="AlphaFoldDB" id="A0A2W5NE96"/>
<evidence type="ECO:0000313" key="3">
    <source>
        <dbReference type="Proteomes" id="UP000249082"/>
    </source>
</evidence>
<organism evidence="2 3">
    <name type="scientific">Novosphingobium pentaromativorans</name>
    <dbReference type="NCBI Taxonomy" id="205844"/>
    <lineage>
        <taxon>Bacteria</taxon>
        <taxon>Pseudomonadati</taxon>
        <taxon>Pseudomonadota</taxon>
        <taxon>Alphaproteobacteria</taxon>
        <taxon>Sphingomonadales</taxon>
        <taxon>Sphingomonadaceae</taxon>
        <taxon>Novosphingobium</taxon>
    </lineage>
</organism>
<dbReference type="GO" id="GO:0003677">
    <property type="term" value="F:DNA binding"/>
    <property type="evidence" value="ECO:0007669"/>
    <property type="project" value="UniProtKB-KW"/>
</dbReference>
<dbReference type="Pfam" id="PF12728">
    <property type="entry name" value="HTH_17"/>
    <property type="match status" value="1"/>
</dbReference>
<feature type="domain" description="Helix-turn-helix" evidence="1">
    <location>
        <begin position="18"/>
        <end position="64"/>
    </location>
</feature>
<keyword evidence="2" id="KW-0238">DNA-binding</keyword>
<evidence type="ECO:0000259" key="1">
    <source>
        <dbReference type="Pfam" id="PF12728"/>
    </source>
</evidence>
<protein>
    <submittedName>
        <fullName evidence="2">DNA-binding protein</fullName>
    </submittedName>
</protein>
<gene>
    <name evidence="2" type="ORF">DI555_20510</name>
</gene>
<dbReference type="EMBL" id="QFPX01000024">
    <property type="protein sequence ID" value="PZQ51792.1"/>
    <property type="molecule type" value="Genomic_DNA"/>
</dbReference>
<name>A0A2W5NE96_9SPHN</name>
<dbReference type="InterPro" id="IPR009061">
    <property type="entry name" value="DNA-bd_dom_put_sf"/>
</dbReference>
<dbReference type="Proteomes" id="UP000249082">
    <property type="component" value="Unassembled WGS sequence"/>
</dbReference>
<dbReference type="SUPFAM" id="SSF46955">
    <property type="entry name" value="Putative DNA-binding domain"/>
    <property type="match status" value="1"/>
</dbReference>
<dbReference type="InterPro" id="IPR041657">
    <property type="entry name" value="HTH_17"/>
</dbReference>
<evidence type="ECO:0000313" key="2">
    <source>
        <dbReference type="EMBL" id="PZQ51792.1"/>
    </source>
</evidence>
<accession>A0A2W5NE96</accession>